<evidence type="ECO:0000313" key="3">
    <source>
        <dbReference type="EMBL" id="TLM94249.1"/>
    </source>
</evidence>
<organism evidence="3 4">
    <name type="scientific">Hymenobacter jeollabukensis</name>
    <dbReference type="NCBI Taxonomy" id="2025313"/>
    <lineage>
        <taxon>Bacteria</taxon>
        <taxon>Pseudomonadati</taxon>
        <taxon>Bacteroidota</taxon>
        <taxon>Cytophagia</taxon>
        <taxon>Cytophagales</taxon>
        <taxon>Hymenobacteraceae</taxon>
        <taxon>Hymenobacter</taxon>
    </lineage>
</organism>
<dbReference type="GO" id="GO:0016787">
    <property type="term" value="F:hydrolase activity"/>
    <property type="evidence" value="ECO:0007669"/>
    <property type="project" value="UniProtKB-KW"/>
</dbReference>
<comment type="caution">
    <text evidence="3">The sequence shown here is derived from an EMBL/GenBank/DDBJ whole genome shotgun (WGS) entry which is preliminary data.</text>
</comment>
<dbReference type="GO" id="GO:0016020">
    <property type="term" value="C:membrane"/>
    <property type="evidence" value="ECO:0007669"/>
    <property type="project" value="TreeGrafter"/>
</dbReference>
<evidence type="ECO:0000256" key="1">
    <source>
        <dbReference type="ARBA" id="ARBA00022801"/>
    </source>
</evidence>
<protein>
    <submittedName>
        <fullName evidence="3">Alpha/beta fold hydrolase</fullName>
    </submittedName>
</protein>
<evidence type="ECO:0000259" key="2">
    <source>
        <dbReference type="Pfam" id="PF00561"/>
    </source>
</evidence>
<dbReference type="InterPro" id="IPR000073">
    <property type="entry name" value="AB_hydrolase_1"/>
</dbReference>
<sequence>MELHHIRRGHGQPLLLIHGIGGSWRSWNPILDALAARREVIALDLPGHGQSPALPGENSFYSLTDAVEAWLRAEGLTGVACVGSSMGARMVLELARRGAVGATVALDPGGFWQGWQVPAFYYSVAGSVRLLRAAEPLLPALTGNALTRTLLLAQFSARPWRLPAQVALTELRSFVHTPVFDELLRHLAYGPRQEGAPRGSLRAPLVIGWGRQDRVCFPSQARRATAAFPDAALYWFDRCGHFPHWDQPAETVALILAATKPLAVDAAVAPGTSAAQ</sequence>
<name>A0A5R8WTQ2_9BACT</name>
<dbReference type="RefSeq" id="WP_138077127.1">
    <property type="nucleotide sequence ID" value="NZ_VAJM01000003.1"/>
</dbReference>
<accession>A0A5R8WTQ2</accession>
<dbReference type="SUPFAM" id="SSF53474">
    <property type="entry name" value="alpha/beta-Hydrolases"/>
    <property type="match status" value="1"/>
</dbReference>
<keyword evidence="4" id="KW-1185">Reference proteome</keyword>
<keyword evidence="1 3" id="KW-0378">Hydrolase</keyword>
<dbReference type="EMBL" id="VAJM01000003">
    <property type="protein sequence ID" value="TLM94249.1"/>
    <property type="molecule type" value="Genomic_DNA"/>
</dbReference>
<dbReference type="PANTHER" id="PTHR43798:SF31">
    <property type="entry name" value="AB HYDROLASE SUPERFAMILY PROTEIN YCLE"/>
    <property type="match status" value="1"/>
</dbReference>
<reference evidence="3 4" key="1">
    <citation type="submission" date="2019-05" db="EMBL/GenBank/DDBJ databases">
        <title>Hymenobacter edaphi sp. nov., isolated from abandoned arsenic-contaminated farmland soil.</title>
        <authorList>
            <person name="Nie L."/>
        </authorList>
    </citation>
    <scope>NUCLEOTIDE SEQUENCE [LARGE SCALE GENOMIC DNA]</scope>
    <source>
        <strain evidence="3 4">1-3-3-8</strain>
    </source>
</reference>
<dbReference type="Gene3D" id="3.40.50.1820">
    <property type="entry name" value="alpha/beta hydrolase"/>
    <property type="match status" value="1"/>
</dbReference>
<gene>
    <name evidence="3" type="ORF">FDY95_09560</name>
</gene>
<dbReference type="InterPro" id="IPR029058">
    <property type="entry name" value="AB_hydrolase_fold"/>
</dbReference>
<dbReference type="Proteomes" id="UP000305517">
    <property type="component" value="Unassembled WGS sequence"/>
</dbReference>
<dbReference type="Pfam" id="PF00561">
    <property type="entry name" value="Abhydrolase_1"/>
    <property type="match status" value="1"/>
</dbReference>
<evidence type="ECO:0000313" key="4">
    <source>
        <dbReference type="Proteomes" id="UP000305517"/>
    </source>
</evidence>
<feature type="domain" description="AB hydrolase-1" evidence="2">
    <location>
        <begin position="13"/>
        <end position="248"/>
    </location>
</feature>
<dbReference type="OrthoDB" id="9780932at2"/>
<proteinExistence type="predicted"/>
<dbReference type="AlphaFoldDB" id="A0A5R8WTQ2"/>
<dbReference type="InterPro" id="IPR050266">
    <property type="entry name" value="AB_hydrolase_sf"/>
</dbReference>
<dbReference type="PRINTS" id="PR00111">
    <property type="entry name" value="ABHYDROLASE"/>
</dbReference>
<dbReference type="PANTHER" id="PTHR43798">
    <property type="entry name" value="MONOACYLGLYCEROL LIPASE"/>
    <property type="match status" value="1"/>
</dbReference>